<name>A0A1Q5PS35_9ACTO</name>
<keyword evidence="2" id="KW-1185">Reference proteome</keyword>
<dbReference type="STRING" id="52770.BSZ40_11155"/>
<dbReference type="PANTHER" id="PTHR33215">
    <property type="entry name" value="PROTEIN DISTAL ANTENNA"/>
    <property type="match status" value="1"/>
</dbReference>
<dbReference type="GO" id="GO:0004803">
    <property type="term" value="F:transposase activity"/>
    <property type="evidence" value="ECO:0007669"/>
    <property type="project" value="InterPro"/>
</dbReference>
<evidence type="ECO:0000313" key="1">
    <source>
        <dbReference type="EMBL" id="OKL50398.1"/>
    </source>
</evidence>
<proteinExistence type="predicted"/>
<gene>
    <name evidence="1" type="ORF">BSZ40_11155</name>
</gene>
<dbReference type="InParanoid" id="A0A1Q5PS35"/>
<dbReference type="SUPFAM" id="SSF46689">
    <property type="entry name" value="Homeodomain-like"/>
    <property type="match status" value="1"/>
</dbReference>
<reference evidence="2" key="1">
    <citation type="submission" date="2016-12" db="EMBL/GenBank/DDBJ databases">
        <authorList>
            <person name="Meng X."/>
        </authorList>
    </citation>
    <scope>NUCLEOTIDE SEQUENCE [LARGE SCALE GENOMIC DNA]</scope>
    <source>
        <strain evidence="2">DSM 20732</strain>
    </source>
</reference>
<dbReference type="GO" id="GO:0003677">
    <property type="term" value="F:DNA binding"/>
    <property type="evidence" value="ECO:0007669"/>
    <property type="project" value="InterPro"/>
</dbReference>
<dbReference type="OrthoDB" id="52928at2"/>
<dbReference type="RefSeq" id="WP_073826468.1">
    <property type="nucleotide sequence ID" value="NZ_MQVS01000028.1"/>
</dbReference>
<dbReference type="InterPro" id="IPR009057">
    <property type="entry name" value="Homeodomain-like_sf"/>
</dbReference>
<evidence type="ECO:0008006" key="3">
    <source>
        <dbReference type="Google" id="ProtNLM"/>
    </source>
</evidence>
<accession>A0A1Q5PS35</accession>
<dbReference type="InterPro" id="IPR051839">
    <property type="entry name" value="RD_transcriptional_regulator"/>
</dbReference>
<comment type="caution">
    <text evidence="1">The sequence shown here is derived from an EMBL/GenBank/DDBJ whole genome shotgun (WGS) entry which is preliminary data.</text>
</comment>
<sequence>MRRIFDVWFLRGRPRKRYSADFKVDAVAMVVELGKSIASTARELGIHEGTLGSWVAQWRLEHPEEEKSLGLSEREAWQRDQAELRRLRMENEFLKKAAALDARGHD</sequence>
<dbReference type="InterPro" id="IPR002514">
    <property type="entry name" value="Transposase_8"/>
</dbReference>
<dbReference type="Gene3D" id="1.10.10.60">
    <property type="entry name" value="Homeodomain-like"/>
    <property type="match status" value="1"/>
</dbReference>
<dbReference type="Proteomes" id="UP000185612">
    <property type="component" value="Unassembled WGS sequence"/>
</dbReference>
<dbReference type="GO" id="GO:0006313">
    <property type="term" value="P:DNA transposition"/>
    <property type="evidence" value="ECO:0007669"/>
    <property type="project" value="InterPro"/>
</dbReference>
<organism evidence="1 2">
    <name type="scientific">Buchananella hordeovulneris</name>
    <dbReference type="NCBI Taxonomy" id="52770"/>
    <lineage>
        <taxon>Bacteria</taxon>
        <taxon>Bacillati</taxon>
        <taxon>Actinomycetota</taxon>
        <taxon>Actinomycetes</taxon>
        <taxon>Actinomycetales</taxon>
        <taxon>Actinomycetaceae</taxon>
        <taxon>Buchananella</taxon>
    </lineage>
</organism>
<evidence type="ECO:0000313" key="2">
    <source>
        <dbReference type="Proteomes" id="UP000185612"/>
    </source>
</evidence>
<dbReference type="Pfam" id="PF01527">
    <property type="entry name" value="HTH_Tnp_1"/>
    <property type="match status" value="1"/>
</dbReference>
<dbReference type="EMBL" id="MQVS01000028">
    <property type="protein sequence ID" value="OKL50398.1"/>
    <property type="molecule type" value="Genomic_DNA"/>
</dbReference>
<dbReference type="PANTHER" id="PTHR33215:SF13">
    <property type="entry name" value="PROTEIN DISTAL ANTENNA"/>
    <property type="match status" value="1"/>
</dbReference>
<dbReference type="AlphaFoldDB" id="A0A1Q5PS35"/>
<protein>
    <recommendedName>
        <fullName evidence="3">Transposase</fullName>
    </recommendedName>
</protein>